<protein>
    <submittedName>
        <fullName evidence="2">Alpha/beta-hydrolase</fullName>
    </submittedName>
</protein>
<reference evidence="2 3" key="1">
    <citation type="submission" date="2017-12" db="EMBL/GenBank/DDBJ databases">
        <authorList>
            <consortium name="DOE Joint Genome Institute"/>
            <person name="Haridas S."/>
            <person name="Kjaerbolling I."/>
            <person name="Vesth T.C."/>
            <person name="Frisvad J.C."/>
            <person name="Nybo J.L."/>
            <person name="Theobald S."/>
            <person name="Kuo A."/>
            <person name="Bowyer P."/>
            <person name="Matsuda Y."/>
            <person name="Mondo S."/>
            <person name="Lyhne E.K."/>
            <person name="Kogle M.E."/>
            <person name="Clum A."/>
            <person name="Lipzen A."/>
            <person name="Salamov A."/>
            <person name="Ngan C.Y."/>
            <person name="Daum C."/>
            <person name="Chiniquy J."/>
            <person name="Barry K."/>
            <person name="LaButti K."/>
            <person name="Simmons B.A."/>
            <person name="Magnuson J.K."/>
            <person name="Mortensen U.H."/>
            <person name="Larsen T.O."/>
            <person name="Grigoriev I.V."/>
            <person name="Baker S.E."/>
            <person name="Andersen M.R."/>
            <person name="Nordberg H.P."/>
            <person name="Cantor M.N."/>
            <person name="Hua S.X."/>
        </authorList>
    </citation>
    <scope>NUCLEOTIDE SEQUENCE [LARGE SCALE GENOMIC DNA]</scope>
    <source>
        <strain evidence="2 3">CBS 102.13</strain>
    </source>
</reference>
<dbReference type="InterPro" id="IPR029058">
    <property type="entry name" value="AB_hydrolase_fold"/>
</dbReference>
<dbReference type="InterPro" id="IPR052897">
    <property type="entry name" value="Sec-Metab_Biosynth_Hydrolase"/>
</dbReference>
<dbReference type="InterPro" id="IPR000073">
    <property type="entry name" value="AB_hydrolase_1"/>
</dbReference>
<organism evidence="2 3">
    <name type="scientific">Aspergillus candidus</name>
    <dbReference type="NCBI Taxonomy" id="41067"/>
    <lineage>
        <taxon>Eukaryota</taxon>
        <taxon>Fungi</taxon>
        <taxon>Dikarya</taxon>
        <taxon>Ascomycota</taxon>
        <taxon>Pezizomycotina</taxon>
        <taxon>Eurotiomycetes</taxon>
        <taxon>Eurotiomycetidae</taxon>
        <taxon>Eurotiales</taxon>
        <taxon>Aspergillaceae</taxon>
        <taxon>Aspergillus</taxon>
        <taxon>Aspergillus subgen. Circumdati</taxon>
    </lineage>
</organism>
<dbReference type="AlphaFoldDB" id="A0A2I2FCE4"/>
<evidence type="ECO:0000313" key="2">
    <source>
        <dbReference type="EMBL" id="PLB38298.1"/>
    </source>
</evidence>
<dbReference type="OrthoDB" id="1263307at2759"/>
<dbReference type="STRING" id="41067.A0A2I2FCE4"/>
<dbReference type="Gene3D" id="3.40.50.1820">
    <property type="entry name" value="alpha/beta hydrolase"/>
    <property type="match status" value="1"/>
</dbReference>
<dbReference type="SUPFAM" id="SSF53474">
    <property type="entry name" value="alpha/beta-Hydrolases"/>
    <property type="match status" value="1"/>
</dbReference>
<dbReference type="Pfam" id="PF12697">
    <property type="entry name" value="Abhydrolase_6"/>
    <property type="match status" value="1"/>
</dbReference>
<accession>A0A2I2FCE4</accession>
<dbReference type="PANTHER" id="PTHR37017">
    <property type="entry name" value="AB HYDROLASE-1 DOMAIN-CONTAINING PROTEIN-RELATED"/>
    <property type="match status" value="1"/>
</dbReference>
<evidence type="ECO:0000259" key="1">
    <source>
        <dbReference type="Pfam" id="PF12697"/>
    </source>
</evidence>
<dbReference type="PANTHER" id="PTHR37017:SF13">
    <property type="entry name" value="AB HYDROLASE-1 DOMAIN-CONTAINING PROTEIN"/>
    <property type="match status" value="1"/>
</dbReference>
<dbReference type="GeneID" id="36519652"/>
<dbReference type="Proteomes" id="UP000234585">
    <property type="component" value="Unassembled WGS sequence"/>
</dbReference>
<proteinExistence type="predicted"/>
<dbReference type="EMBL" id="KZ559136">
    <property type="protein sequence ID" value="PLB38298.1"/>
    <property type="molecule type" value="Genomic_DNA"/>
</dbReference>
<dbReference type="RefSeq" id="XP_024672310.1">
    <property type="nucleotide sequence ID" value="XM_024812492.1"/>
</dbReference>
<dbReference type="GO" id="GO:0016787">
    <property type="term" value="F:hydrolase activity"/>
    <property type="evidence" value="ECO:0007669"/>
    <property type="project" value="UniProtKB-KW"/>
</dbReference>
<keyword evidence="3" id="KW-1185">Reference proteome</keyword>
<name>A0A2I2FCE4_ASPCN</name>
<gene>
    <name evidence="2" type="ORF">BDW47DRAFT_105155</name>
</gene>
<feature type="domain" description="AB hydrolase-1" evidence="1">
    <location>
        <begin position="13"/>
        <end position="262"/>
    </location>
</feature>
<sequence length="281" mass="30520">MVYSNKMSRNLAIVICHGSYHSPAPYQPLIHAIQSRGIDAYCPQRPTCDLANLNVGTDLHHPDFDRPPPETGYPSDTEDVDAVLDLVKQLVRDGKRVLLVGHSSGGWVASQAAIPAVQATAGQTDGVIGIFYIGAFVIPVGESVHSFFQPAGGEVIAPPFMEFHKHGPEGLGTIVDAPRFLFNDLDADDAQKWTATLTASPIMTTPLTNDPYKTLPCAYLVLENDRTLPCEYQEKMVELQTQAGGTFTMYRAAAGHSPHLSWTGGLVDRMEAFVDSLRDGQ</sequence>
<evidence type="ECO:0000313" key="3">
    <source>
        <dbReference type="Proteomes" id="UP000234585"/>
    </source>
</evidence>
<keyword evidence="2" id="KW-0378">Hydrolase</keyword>